<gene>
    <name evidence="1" type="ORF">SAMN04488506_1195</name>
</gene>
<dbReference type="AlphaFoldDB" id="A0A1I5X5B2"/>
<proteinExistence type="predicted"/>
<organism evidence="1 2">
    <name type="scientific">Desemzia incerta</name>
    <dbReference type="NCBI Taxonomy" id="82801"/>
    <lineage>
        <taxon>Bacteria</taxon>
        <taxon>Bacillati</taxon>
        <taxon>Bacillota</taxon>
        <taxon>Bacilli</taxon>
        <taxon>Lactobacillales</taxon>
        <taxon>Carnobacteriaceae</taxon>
        <taxon>Desemzia</taxon>
    </lineage>
</organism>
<evidence type="ECO:0008006" key="3">
    <source>
        <dbReference type="Google" id="ProtNLM"/>
    </source>
</evidence>
<dbReference type="Proteomes" id="UP000199136">
    <property type="component" value="Unassembled WGS sequence"/>
</dbReference>
<reference evidence="1 2" key="1">
    <citation type="submission" date="2016-10" db="EMBL/GenBank/DDBJ databases">
        <authorList>
            <person name="de Groot N.N."/>
        </authorList>
    </citation>
    <scope>NUCLEOTIDE SEQUENCE [LARGE SCALE GENOMIC DNA]</scope>
    <source>
        <strain evidence="1 2">DSM 20581</strain>
    </source>
</reference>
<dbReference type="EMBL" id="FOXW01000004">
    <property type="protein sequence ID" value="SFQ27114.1"/>
    <property type="molecule type" value="Genomic_DNA"/>
</dbReference>
<dbReference type="STRING" id="82801.SAMN04488506_1195"/>
<dbReference type="RefSeq" id="WP_092480251.1">
    <property type="nucleotide sequence ID" value="NZ_FOXW01000004.1"/>
</dbReference>
<sequence>MESEMIYKVTYDSAAIILNTNEMVIYYASEPGRAVSYEFTTQTELLKSYEYCMDLMDYLEKEPQQFEDIETAHKRGLELVLGD</sequence>
<name>A0A1I5X5B2_9LACT</name>
<evidence type="ECO:0000313" key="1">
    <source>
        <dbReference type="EMBL" id="SFQ27114.1"/>
    </source>
</evidence>
<accession>A0A1I5X5B2</accession>
<protein>
    <recommendedName>
        <fullName evidence="3">KTSC domain-containing protein</fullName>
    </recommendedName>
</protein>
<evidence type="ECO:0000313" key="2">
    <source>
        <dbReference type="Proteomes" id="UP000199136"/>
    </source>
</evidence>
<dbReference type="OrthoDB" id="2169906at2"/>
<keyword evidence="2" id="KW-1185">Reference proteome</keyword>